<feature type="compositionally biased region" description="Low complexity" evidence="10">
    <location>
        <begin position="605"/>
        <end position="627"/>
    </location>
</feature>
<dbReference type="EC" id="2.4.1.16" evidence="2"/>
<dbReference type="PANTHER" id="PTHR22914">
    <property type="entry name" value="CHITIN SYNTHASE"/>
    <property type="match status" value="1"/>
</dbReference>
<dbReference type="VEuPathDB" id="FungiDB:LCOR_10930.1"/>
<keyword evidence="6 11" id="KW-0812">Transmembrane</keyword>
<dbReference type="AlphaFoldDB" id="A0A068SDS7"/>
<comment type="subcellular location">
    <subcellularLocation>
        <location evidence="1">Cell membrane</location>
        <topology evidence="1">Multi-pass membrane protein</topology>
    </subcellularLocation>
</comment>
<dbReference type="OrthoDB" id="370884at2759"/>
<evidence type="ECO:0000259" key="12">
    <source>
        <dbReference type="Pfam" id="PF22997"/>
    </source>
</evidence>
<feature type="compositionally biased region" description="Low complexity" evidence="10">
    <location>
        <begin position="224"/>
        <end position="235"/>
    </location>
</feature>
<name>A0A068SDS7_9FUNG</name>
<sequence length="1215" mass="134753">MSNPHRSSSGYGFPPTRGYSNDPRMSQQHDPRMSRQSSYQQQQQQYYQPQMRQSGYYSMTPGNNTPPRPPAHRQHHTPSPHYPQQQQQYRAMEESRRSYDQHHHHHQHRSQQQQHRIPPGQGQSGRPMHGQRPPQAQYNAGNNMAYRQGSVSRSRSLSRPERQRPRQGMLNRTPSQHRAAAGVHLAPGAANPQAARQPMSPAQLQQQKLQQQRAAGLTAGGMGAAAAASGSAGAMHMQSQQPPLPPPKDEEEEDKPPVRTTLWGWVAFLVTCCYPPVFIRVVFRKENALMQQAWREKVALFYIILILCGALTYITVGLAKTLCPDSVQGFPYSADVDGERLPVYRENPRVFGDIYDMDKLKDFFSSKGLNLTNDYQNMDIGGMFDGDTKGACTSFDQGSVKTLGNCKVNSPYGGSISNDDGSCLSLAELESFTSKIGSVAFDWIDLRPGGADDLGATDLVVVGDSVLNLTNYIGANQKFFGDTVDTALLNTRGNDASYAVLASAGKKTRDCLIARYRAGMMETETGGCIANNIVMNIMFAVIIAIIVVRYSMALLFQWVIAKRLVKPGGRSNWLAWRSIKGGNDDPANHIPGPYNNYGPMNMAARGSSSSVSSGTVSSRGGAASSGSEQNSAVEISGTQSDIVSTELYTIMLVTCYSEGEDGLRTTMDSLAETTYSKKHKCFFIICDGMITGAGESKSTPDIVVSMMDLDPTMSNPKKCTYLAIADGEKQLNMAKVYAGHYKGTPCVTIVKCGTEEEEQSSPKPGNRGKRDSQLILMSFFQRVLFNDRLSELDYEIFWKTTWLMKGVTPDKFELVLMVDADTKVLPDALTYMVAAMANDITIMGLCGETRIANKRASWVTAIQVFEYYISHHYAKAFESLFGIVTCLPGCFSMFRVKAPKNGAWVPLLANPDIILEYNQNVVNTLHEKNLLLLGEDRFLSTLMLRTFPKRQMMFVPQARCRTIVPDEFKVLLSQRRRWINSTVHNLMELILVSDLCGIACLSMQFSVFVDLVAALVLPAAICLTIYLIISSAISSNPQWQSLALLIAILFLPGILIGITTFKLVYICWMIIYIIALPIWNFILPLYSFWHFDDFSWGATRMVAGEKKDKGHGDSEGRFDSSRLVMKKWEDWEAERTGQRITRNRFTLKTPLDPPPAFDGKSSVTPVTPTFGSIFNDRKMFNSSTSLASMSGMATPTRTPTPPLPPPPPPPPSSGR</sequence>
<evidence type="ECO:0000256" key="3">
    <source>
        <dbReference type="ARBA" id="ARBA00022475"/>
    </source>
</evidence>
<evidence type="ECO:0000256" key="10">
    <source>
        <dbReference type="SAM" id="MobiDB-lite"/>
    </source>
</evidence>
<feature type="compositionally biased region" description="Low complexity" evidence="10">
    <location>
        <begin position="179"/>
        <end position="190"/>
    </location>
</feature>
<keyword evidence="8 11" id="KW-0472">Membrane</keyword>
<dbReference type="GO" id="GO:0004100">
    <property type="term" value="F:chitin synthase activity"/>
    <property type="evidence" value="ECO:0007669"/>
    <property type="project" value="UniProtKB-EC"/>
</dbReference>
<feature type="transmembrane region" description="Helical" evidence="11">
    <location>
        <begin position="262"/>
        <end position="283"/>
    </location>
</feature>
<dbReference type="Pfam" id="PF22997">
    <property type="entry name" value="CHS4"/>
    <property type="match status" value="1"/>
</dbReference>
<evidence type="ECO:0000256" key="7">
    <source>
        <dbReference type="ARBA" id="ARBA00022989"/>
    </source>
</evidence>
<dbReference type="PANTHER" id="PTHR22914:SF16">
    <property type="entry name" value="CHITIN SYNTHASE 3"/>
    <property type="match status" value="1"/>
</dbReference>
<dbReference type="InterPro" id="IPR054295">
    <property type="entry name" value="CHS4-like_dom"/>
</dbReference>
<feature type="transmembrane region" description="Helical" evidence="11">
    <location>
        <begin position="1070"/>
        <end position="1091"/>
    </location>
</feature>
<feature type="compositionally biased region" description="Polar residues" evidence="10">
    <location>
        <begin position="1"/>
        <end position="10"/>
    </location>
</feature>
<evidence type="ECO:0000313" key="13">
    <source>
        <dbReference type="EMBL" id="CDH60140.1"/>
    </source>
</evidence>
<keyword evidence="4" id="KW-0328">Glycosyltransferase</keyword>
<feature type="compositionally biased region" description="Low complexity" evidence="10">
    <location>
        <begin position="203"/>
        <end position="217"/>
    </location>
</feature>
<dbReference type="SUPFAM" id="SSF53448">
    <property type="entry name" value="Nucleotide-diphospho-sugar transferases"/>
    <property type="match status" value="1"/>
</dbReference>
<dbReference type="InterPro" id="IPR029044">
    <property type="entry name" value="Nucleotide-diphossugar_trans"/>
</dbReference>
<keyword evidence="3" id="KW-1003">Cell membrane</keyword>
<evidence type="ECO:0000256" key="6">
    <source>
        <dbReference type="ARBA" id="ARBA00022692"/>
    </source>
</evidence>
<proteinExistence type="predicted"/>
<feature type="transmembrane region" description="Helical" evidence="11">
    <location>
        <begin position="537"/>
        <end position="560"/>
    </location>
</feature>
<comment type="caution">
    <text evidence="13">The sequence shown here is derived from an EMBL/GenBank/DDBJ whole genome shotgun (WGS) entry which is preliminary data.</text>
</comment>
<organism evidence="13 14">
    <name type="scientific">Lichtheimia corymbifera JMRC:FSU:9682</name>
    <dbReference type="NCBI Taxonomy" id="1263082"/>
    <lineage>
        <taxon>Eukaryota</taxon>
        <taxon>Fungi</taxon>
        <taxon>Fungi incertae sedis</taxon>
        <taxon>Mucoromycota</taxon>
        <taxon>Mucoromycotina</taxon>
        <taxon>Mucoromycetes</taxon>
        <taxon>Mucorales</taxon>
        <taxon>Lichtheimiaceae</taxon>
        <taxon>Lichtheimia</taxon>
    </lineage>
</organism>
<dbReference type="GO" id="GO:0005886">
    <property type="term" value="C:plasma membrane"/>
    <property type="evidence" value="ECO:0007669"/>
    <property type="project" value="UniProtKB-SubCell"/>
</dbReference>
<feature type="region of interest" description="Disordered" evidence="10">
    <location>
        <begin position="605"/>
        <end position="635"/>
    </location>
</feature>
<dbReference type="STRING" id="1263082.A0A068SDS7"/>
<feature type="compositionally biased region" description="Low complexity" evidence="10">
    <location>
        <begin position="79"/>
        <end position="88"/>
    </location>
</feature>
<evidence type="ECO:0000313" key="14">
    <source>
        <dbReference type="Proteomes" id="UP000027586"/>
    </source>
</evidence>
<evidence type="ECO:0000256" key="11">
    <source>
        <dbReference type="SAM" id="Phobius"/>
    </source>
</evidence>
<keyword evidence="14" id="KW-1185">Reference proteome</keyword>
<dbReference type="Pfam" id="PF03142">
    <property type="entry name" value="Chitin_synth_2"/>
    <property type="match status" value="1"/>
</dbReference>
<feature type="transmembrane region" description="Helical" evidence="11">
    <location>
        <begin position="1041"/>
        <end position="1064"/>
    </location>
</feature>
<gene>
    <name evidence="13" type="ORF">LCOR_10930.1</name>
</gene>
<keyword evidence="7 11" id="KW-1133">Transmembrane helix</keyword>
<feature type="transmembrane region" description="Helical" evidence="11">
    <location>
        <begin position="1011"/>
        <end position="1029"/>
    </location>
</feature>
<evidence type="ECO:0000256" key="8">
    <source>
        <dbReference type="ARBA" id="ARBA00023136"/>
    </source>
</evidence>
<dbReference type="GO" id="GO:0030428">
    <property type="term" value="C:cell septum"/>
    <property type="evidence" value="ECO:0007669"/>
    <property type="project" value="TreeGrafter"/>
</dbReference>
<feature type="compositionally biased region" description="Low complexity" evidence="10">
    <location>
        <begin position="34"/>
        <end position="54"/>
    </location>
</feature>
<evidence type="ECO:0000256" key="2">
    <source>
        <dbReference type="ARBA" id="ARBA00012543"/>
    </source>
</evidence>
<feature type="compositionally biased region" description="Pro residues" evidence="10">
    <location>
        <begin position="1198"/>
        <end position="1215"/>
    </location>
</feature>
<dbReference type="GO" id="GO:0006031">
    <property type="term" value="P:chitin biosynthetic process"/>
    <property type="evidence" value="ECO:0007669"/>
    <property type="project" value="TreeGrafter"/>
</dbReference>
<feature type="compositionally biased region" description="Basic and acidic residues" evidence="10">
    <location>
        <begin position="91"/>
        <end position="101"/>
    </location>
</feature>
<dbReference type="CDD" id="cd04190">
    <property type="entry name" value="Chitin_synth_C"/>
    <property type="match status" value="1"/>
</dbReference>
<evidence type="ECO:0000256" key="5">
    <source>
        <dbReference type="ARBA" id="ARBA00022679"/>
    </source>
</evidence>
<dbReference type="InterPro" id="IPR004835">
    <property type="entry name" value="Chitin_synth"/>
</dbReference>
<feature type="transmembrane region" description="Helical" evidence="11">
    <location>
        <begin position="299"/>
        <end position="319"/>
    </location>
</feature>
<evidence type="ECO:0000256" key="9">
    <source>
        <dbReference type="ARBA" id="ARBA00023180"/>
    </source>
</evidence>
<keyword evidence="9" id="KW-0325">Glycoprotein</keyword>
<protein>
    <recommendedName>
        <fullName evidence="2">chitin synthase</fullName>
        <ecNumber evidence="2">2.4.1.16</ecNumber>
    </recommendedName>
</protein>
<feature type="region of interest" description="Disordered" evidence="10">
    <location>
        <begin position="1185"/>
        <end position="1215"/>
    </location>
</feature>
<feature type="domain" description="Chitin synthase 4-like" evidence="12">
    <location>
        <begin position="439"/>
        <end position="519"/>
    </location>
</feature>
<evidence type="ECO:0000256" key="1">
    <source>
        <dbReference type="ARBA" id="ARBA00004651"/>
    </source>
</evidence>
<evidence type="ECO:0000256" key="4">
    <source>
        <dbReference type="ARBA" id="ARBA00022676"/>
    </source>
</evidence>
<accession>A0A068SDS7</accession>
<reference evidence="13" key="1">
    <citation type="submission" date="2013-08" db="EMBL/GenBank/DDBJ databases">
        <title>Gene expansion shapes genome architecture in the human pathogen Lichtheimia corymbifera: an evolutionary genomics analysis in the ancient terrestrial Mucorales (Mucoromycotina).</title>
        <authorList>
            <person name="Schwartze V.U."/>
            <person name="Winter S."/>
            <person name="Shelest E."/>
            <person name="Marcet-Houben M."/>
            <person name="Horn F."/>
            <person name="Wehner S."/>
            <person name="Hoffmann K."/>
            <person name="Riege K."/>
            <person name="Sammeth M."/>
            <person name="Nowrousian M."/>
            <person name="Valiante V."/>
            <person name="Linde J."/>
            <person name="Jacobsen I.D."/>
            <person name="Marz M."/>
            <person name="Brakhage A.A."/>
            <person name="Gabaldon T."/>
            <person name="Bocker S."/>
            <person name="Voigt K."/>
        </authorList>
    </citation>
    <scope>NUCLEOTIDE SEQUENCE [LARGE SCALE GENOMIC DNA]</scope>
    <source>
        <strain evidence="13">FSU 9682</strain>
    </source>
</reference>
<keyword evidence="5" id="KW-0808">Transferase</keyword>
<feature type="region of interest" description="Disordered" evidence="10">
    <location>
        <begin position="1"/>
        <end position="256"/>
    </location>
</feature>
<dbReference type="Proteomes" id="UP000027586">
    <property type="component" value="Unassembled WGS sequence"/>
</dbReference>
<dbReference type="EMBL" id="CBTN010000084">
    <property type="protein sequence ID" value="CDH60140.1"/>
    <property type="molecule type" value="Genomic_DNA"/>
</dbReference>